<name>A0A0C9W8V9_9AGAM</name>
<dbReference type="EMBL" id="KN839885">
    <property type="protein sequence ID" value="KIJ59571.1"/>
    <property type="molecule type" value="Genomic_DNA"/>
</dbReference>
<feature type="compositionally biased region" description="Basic and acidic residues" evidence="1">
    <location>
        <begin position="295"/>
        <end position="315"/>
    </location>
</feature>
<feature type="compositionally biased region" description="Acidic residues" evidence="1">
    <location>
        <begin position="393"/>
        <end position="405"/>
    </location>
</feature>
<dbReference type="OrthoDB" id="2693215at2759"/>
<feature type="compositionally biased region" description="Acidic residues" evidence="1">
    <location>
        <begin position="475"/>
        <end position="500"/>
    </location>
</feature>
<dbReference type="Proteomes" id="UP000053820">
    <property type="component" value="Unassembled WGS sequence"/>
</dbReference>
<feature type="region of interest" description="Disordered" evidence="1">
    <location>
        <begin position="1"/>
        <end position="559"/>
    </location>
</feature>
<accession>A0A0C9W8V9</accession>
<reference evidence="2 3" key="1">
    <citation type="submission" date="2014-04" db="EMBL/GenBank/DDBJ databases">
        <title>Evolutionary Origins and Diversification of the Mycorrhizal Mutualists.</title>
        <authorList>
            <consortium name="DOE Joint Genome Institute"/>
            <consortium name="Mycorrhizal Genomics Consortium"/>
            <person name="Kohler A."/>
            <person name="Kuo A."/>
            <person name="Nagy L.G."/>
            <person name="Floudas D."/>
            <person name="Copeland A."/>
            <person name="Barry K.W."/>
            <person name="Cichocki N."/>
            <person name="Veneault-Fourrey C."/>
            <person name="LaButti K."/>
            <person name="Lindquist E.A."/>
            <person name="Lipzen A."/>
            <person name="Lundell T."/>
            <person name="Morin E."/>
            <person name="Murat C."/>
            <person name="Riley R."/>
            <person name="Ohm R."/>
            <person name="Sun H."/>
            <person name="Tunlid A."/>
            <person name="Henrissat B."/>
            <person name="Grigoriev I.V."/>
            <person name="Hibbett D.S."/>
            <person name="Martin F."/>
        </authorList>
    </citation>
    <scope>NUCLEOTIDE SEQUENCE [LARGE SCALE GENOMIC DNA]</scope>
    <source>
        <strain evidence="2 3">MD-312</strain>
    </source>
</reference>
<organism evidence="2 3">
    <name type="scientific">Hydnomerulius pinastri MD-312</name>
    <dbReference type="NCBI Taxonomy" id="994086"/>
    <lineage>
        <taxon>Eukaryota</taxon>
        <taxon>Fungi</taxon>
        <taxon>Dikarya</taxon>
        <taxon>Basidiomycota</taxon>
        <taxon>Agaricomycotina</taxon>
        <taxon>Agaricomycetes</taxon>
        <taxon>Agaricomycetidae</taxon>
        <taxon>Boletales</taxon>
        <taxon>Boletales incertae sedis</taxon>
        <taxon>Leucogyrophana</taxon>
    </lineage>
</organism>
<feature type="compositionally biased region" description="Low complexity" evidence="1">
    <location>
        <begin position="514"/>
        <end position="523"/>
    </location>
</feature>
<protein>
    <submittedName>
        <fullName evidence="2">Uncharacterized protein</fullName>
    </submittedName>
</protein>
<evidence type="ECO:0000256" key="1">
    <source>
        <dbReference type="SAM" id="MobiDB-lite"/>
    </source>
</evidence>
<gene>
    <name evidence="2" type="ORF">HYDPIDRAFT_33100</name>
</gene>
<feature type="compositionally biased region" description="Polar residues" evidence="1">
    <location>
        <begin position="251"/>
        <end position="267"/>
    </location>
</feature>
<feature type="compositionally biased region" description="Polar residues" evidence="1">
    <location>
        <begin position="42"/>
        <end position="60"/>
    </location>
</feature>
<evidence type="ECO:0000313" key="3">
    <source>
        <dbReference type="Proteomes" id="UP000053820"/>
    </source>
</evidence>
<feature type="compositionally biased region" description="Basic and acidic residues" evidence="1">
    <location>
        <begin position="322"/>
        <end position="353"/>
    </location>
</feature>
<evidence type="ECO:0000313" key="2">
    <source>
        <dbReference type="EMBL" id="KIJ59571.1"/>
    </source>
</evidence>
<dbReference type="AlphaFoldDB" id="A0A0C9W8V9"/>
<sequence length="683" mass="75922">MHLQVAVPIKPKPKPRLKKKDPAHAVQLTEEEEFQETFNLAKRTQTGLILNVRSSQMSSESTRDANDLLPSRKAKSKRPSVQSRASDEDLDDDADDLPPSRKAKSKHPSVQSRAPDEDLDDDADDLPPSRKAKSKCPSMQSRAPDEDLDDDADDLPPSRKAKSKRPSVQSRAPDEDLDNDADDLPLSRKAKSKSPSVQSRAPDEDPDDDADDLPPSRKAKSKRPSVQSRAPDDDADDLPPSRKAKSKPPSVQSLDPVNVDTNQPPSSHTEKSKRPPSHPQGPANNVNDADQPPPSRKEMSRRNNEHSRDSDDGNRADVPLPARKETSKSPQDHPSFRKESKRASPSPKSRDVDNNVQDSPPTPRANSRRRSTATAHVSPTTDLEMDSAPNQPDQDDETLAEDENVEQLVLGPDASSEDSCRSSSLSRAVLEVDFAQIEDEEDPYVEPERIDRNRAQCEADLEEEDDPEPKGVDADAWEDGDLEEDTYQPLDEEDEEDEEVPPPRKQIHTKGKAAKAPSKAPAGEGRKKKGKRVTLLSDLDQSDKSEEEPEGRKIKKGPLSKEALAECKEFGREMEERAKALSKKYGKKVHSIFTAASLSTSTSRKGTVWNMHQSWFYATQGIDGEEAEELRARQKVHYKVLRDSEEGEEKWDIVRQYYMETAAGVDSGPKSTVGHVMAVRDHQ</sequence>
<feature type="compositionally biased region" description="Basic residues" evidence="1">
    <location>
        <begin position="11"/>
        <end position="21"/>
    </location>
</feature>
<feature type="compositionally biased region" description="Acidic residues" evidence="1">
    <location>
        <begin position="436"/>
        <end position="445"/>
    </location>
</feature>
<keyword evidence="3" id="KW-1185">Reference proteome</keyword>
<feature type="compositionally biased region" description="Basic and acidic residues" evidence="1">
    <location>
        <begin position="446"/>
        <end position="457"/>
    </location>
</feature>
<dbReference type="HOGENOM" id="CLU_420940_0_0_1"/>
<proteinExistence type="predicted"/>